<gene>
    <name evidence="3 4" type="primary">viaA</name>
    <name evidence="4" type="ORF">NCTC12965_00902</name>
</gene>
<evidence type="ECO:0000256" key="3">
    <source>
        <dbReference type="HAMAP-Rule" id="MF_01626"/>
    </source>
</evidence>
<dbReference type="Gene3D" id="3.40.50.410">
    <property type="entry name" value="von Willebrand factor, type A domain"/>
    <property type="match status" value="1"/>
</dbReference>
<comment type="function">
    <text evidence="3">Component of the RavA-ViaA chaperone complex, which may act on the membrane to optimize the function of some of the respiratory chains. ViaA stimulates the ATPase activity of RavA.</text>
</comment>
<dbReference type="RefSeq" id="WP_024484673.1">
    <property type="nucleotide sequence ID" value="NZ_CAMKUH010000007.1"/>
</dbReference>
<dbReference type="STRING" id="47917.AV650_03090"/>
<dbReference type="GO" id="GO:0005829">
    <property type="term" value="C:cytosol"/>
    <property type="evidence" value="ECO:0007669"/>
    <property type="project" value="TreeGrafter"/>
</dbReference>
<keyword evidence="1 3" id="KW-0963">Cytoplasm</keyword>
<dbReference type="InterPro" id="IPR002035">
    <property type="entry name" value="VWF_A"/>
</dbReference>
<organism evidence="4">
    <name type="scientific">Serratia fonticola</name>
    <dbReference type="NCBI Taxonomy" id="47917"/>
    <lineage>
        <taxon>Bacteria</taxon>
        <taxon>Pseudomonadati</taxon>
        <taxon>Pseudomonadota</taxon>
        <taxon>Gammaproteobacteria</taxon>
        <taxon>Enterobacterales</taxon>
        <taxon>Yersiniaceae</taxon>
        <taxon>Serratia</taxon>
    </lineage>
</organism>
<dbReference type="GeneID" id="30320046"/>
<dbReference type="EMBL" id="CABEEZ010000020">
    <property type="protein sequence ID" value="VTR19950.1"/>
    <property type="molecule type" value="Genomic_DNA"/>
</dbReference>
<dbReference type="SUPFAM" id="SSF53300">
    <property type="entry name" value="vWA-like"/>
    <property type="match status" value="1"/>
</dbReference>
<dbReference type="KEGG" id="sfw:WN53_07700"/>
<dbReference type="CDD" id="cd01462">
    <property type="entry name" value="VWA_YIEM_type"/>
    <property type="match status" value="1"/>
</dbReference>
<dbReference type="NCBIfam" id="NF008230">
    <property type="entry name" value="PRK10997.1"/>
    <property type="match status" value="1"/>
</dbReference>
<dbReference type="PANTHER" id="PTHR36846:SF1">
    <property type="entry name" value="PROTEIN VIAA"/>
    <property type="match status" value="1"/>
</dbReference>
<protein>
    <recommendedName>
        <fullName evidence="3">Regulatory protein ViaA</fullName>
    </recommendedName>
    <alternativeName>
        <fullName evidence="3">VWA interacting with AAA+ ATPase</fullName>
    </alternativeName>
</protein>
<comment type="subunit">
    <text evidence="3">Homodimer. Interacts with RavA.</text>
</comment>
<name>A0A0F7HA03_SERFO</name>
<comment type="subcellular location">
    <subcellularLocation>
        <location evidence="3">Cytoplasm</location>
    </subcellularLocation>
</comment>
<dbReference type="InterPro" id="IPR036465">
    <property type="entry name" value="vWFA_dom_sf"/>
</dbReference>
<proteinExistence type="inferred from homology"/>
<evidence type="ECO:0000256" key="2">
    <source>
        <dbReference type="ARBA" id="ARBA00023186"/>
    </source>
</evidence>
<sequence length="487" mass="55875">MLSLETLDMLLSISEGELIEELIIGLLATPQLAVFFNKFPAIRRAINRDLPQWKLQLKDRIQQAVVPPVLAQEFYRYQQCQLESHGQFSQNLNETLDLLRQCASPFYAQARSMVDAADLPSHPLDGSFQTLFLQRWRISLTLQATMLHHKLLEQEREQLMAELQERLALSGALEPVLAENDTAAGRLWDMSKGQLQRGDYQRLVEYGDFLQQQPELQKLAQQLGRSYEAKAVQQQDAQPEPYRVMVQVPAIQPEEVSGIHQSDDILRLLPPELAALGIEELEFEFYRRLLEKRLLTYRLQGDAWQEQIMMHQVTHQQQDRQPRGPFIVCVDTSGSMGGFNEQCAKAFCLALLRVALADNRRCYIMLFASQIVHYELTAASGIEQAVRFLGQHFRGGTDLAACLNATVSKMAESDWFDADAVIISDFIAQRLPEEVIKKVKSQQHSHQQRFHAVAMSAYGKPGIMRIFDHIWRFDTGLKSRLLRRWSR</sequence>
<evidence type="ECO:0000256" key="1">
    <source>
        <dbReference type="ARBA" id="ARBA00022490"/>
    </source>
</evidence>
<keyword evidence="2 3" id="KW-0143">Chaperone</keyword>
<reference evidence="4" key="1">
    <citation type="submission" date="2019-05" db="EMBL/GenBank/DDBJ databases">
        <authorList>
            <consortium name="Pathogen Informatics"/>
        </authorList>
    </citation>
    <scope>NUCLEOTIDE SEQUENCE [LARGE SCALE GENOMIC DNA]</scope>
    <source>
        <strain evidence="4">NCTC12965</strain>
    </source>
</reference>
<dbReference type="SMART" id="SM00327">
    <property type="entry name" value="VWA"/>
    <property type="match status" value="1"/>
</dbReference>
<dbReference type="HAMAP" id="MF_01626">
    <property type="entry name" value="ViaA"/>
    <property type="match status" value="1"/>
</dbReference>
<comment type="similarity">
    <text evidence="3">Belongs to the ViaA family.</text>
</comment>
<accession>A0A0F7HA03</accession>
<dbReference type="InterPro" id="IPR023481">
    <property type="entry name" value="Uncharacterised_ViaA"/>
</dbReference>
<dbReference type="Pfam" id="PF05762">
    <property type="entry name" value="VWA_CoxE"/>
    <property type="match status" value="1"/>
</dbReference>
<dbReference type="InterPro" id="IPR008912">
    <property type="entry name" value="Uncharacterised_CoxE"/>
</dbReference>
<dbReference type="AlphaFoldDB" id="A0A0F7HA03"/>
<dbReference type="PANTHER" id="PTHR36846">
    <property type="entry name" value="PROTEIN VIAA"/>
    <property type="match status" value="1"/>
</dbReference>
<evidence type="ECO:0000313" key="4">
    <source>
        <dbReference type="EMBL" id="VTR19950.1"/>
    </source>
</evidence>